<protein>
    <submittedName>
        <fullName evidence="1">Uncharacterized protein</fullName>
    </submittedName>
</protein>
<name>A0A380G0J0_STAIN</name>
<proteinExistence type="predicted"/>
<accession>A0A380G0J0</accession>
<dbReference type="Proteomes" id="UP000255549">
    <property type="component" value="Unassembled WGS sequence"/>
</dbReference>
<evidence type="ECO:0000313" key="1">
    <source>
        <dbReference type="EMBL" id="SUM43753.1"/>
    </source>
</evidence>
<sequence>MEKNAFKKAISKLKPKEQACCSVEIEEKKEKIEENKENKEKNQHKNDGCC</sequence>
<evidence type="ECO:0000313" key="2">
    <source>
        <dbReference type="Proteomes" id="UP000255549"/>
    </source>
</evidence>
<dbReference type="AlphaFoldDB" id="A0A380G0J0"/>
<dbReference type="RefSeq" id="WP_019168348.1">
    <property type="nucleotide sequence ID" value="NZ_CAIB01000141.1"/>
</dbReference>
<keyword evidence="2" id="KW-1185">Reference proteome</keyword>
<gene>
    <name evidence="1" type="ORF">NCTC11048_00122</name>
</gene>
<dbReference type="EMBL" id="UHDP01000001">
    <property type="protein sequence ID" value="SUM43753.1"/>
    <property type="molecule type" value="Genomic_DNA"/>
</dbReference>
<reference evidence="1 2" key="1">
    <citation type="submission" date="2018-06" db="EMBL/GenBank/DDBJ databases">
        <authorList>
            <consortium name="Pathogen Informatics"/>
            <person name="Doyle S."/>
        </authorList>
    </citation>
    <scope>NUCLEOTIDE SEQUENCE [LARGE SCALE GENOMIC DNA]</scope>
    <source>
        <strain evidence="2">NCTC 11048</strain>
    </source>
</reference>
<organism evidence="1 2">
    <name type="scientific">Staphylococcus intermedius NCTC 11048</name>
    <dbReference type="NCBI Taxonomy" id="1141106"/>
    <lineage>
        <taxon>Bacteria</taxon>
        <taxon>Bacillati</taxon>
        <taxon>Bacillota</taxon>
        <taxon>Bacilli</taxon>
        <taxon>Bacillales</taxon>
        <taxon>Staphylococcaceae</taxon>
        <taxon>Staphylococcus</taxon>
        <taxon>Staphylococcus intermedius group</taxon>
    </lineage>
</organism>